<dbReference type="RefSeq" id="WP_275710061.1">
    <property type="nucleotide sequence ID" value="NZ_JAKLTN010000002.1"/>
</dbReference>
<evidence type="ECO:0000256" key="1">
    <source>
        <dbReference type="ARBA" id="ARBA00022448"/>
    </source>
</evidence>
<evidence type="ECO:0000313" key="7">
    <source>
        <dbReference type="Proteomes" id="UP001165384"/>
    </source>
</evidence>
<keyword evidence="7" id="KW-1185">Reference proteome</keyword>
<accession>A0ABS9K214</accession>
<name>A0ABS9K214_9RHOO</name>
<dbReference type="SUPFAM" id="SSF52540">
    <property type="entry name" value="P-loop containing nucleoside triphosphate hydrolases"/>
    <property type="match status" value="1"/>
</dbReference>
<comment type="caution">
    <text evidence="6">The sequence shown here is derived from an EMBL/GenBank/DDBJ whole genome shotgun (WGS) entry which is preliminary data.</text>
</comment>
<keyword evidence="2" id="KW-1003">Cell membrane</keyword>
<evidence type="ECO:0000256" key="3">
    <source>
        <dbReference type="ARBA" id="ARBA00022741"/>
    </source>
</evidence>
<sequence>MTEVTNAALMAAAKEMSGEVLLVADKITRRFGGLVANQDICVTLKRGDVHVLLGPNGAGKSTCINMLSGDLAPSEGKISFQGRDITKLSAAQRSLVGIGRSYQRTNIFPKFSVLENVRLAAQSRNQQPWRIFSKAQEQKWALEKARACIEEAGLGKKVDWISGVLSHGEQRQLEIAMVLATDAQVMLLDEPLAGMGSEESAKMVDVLKRLKQSRAILLVEHDMDAVFAVADTITVMVNGQMLESGPPAQIKASVAVQQAYLGSEDSFHV</sequence>
<dbReference type="PANTHER" id="PTHR45772">
    <property type="entry name" value="CONSERVED COMPONENT OF ABC TRANSPORTER FOR NATURAL AMINO ACIDS-RELATED"/>
    <property type="match status" value="1"/>
</dbReference>
<keyword evidence="2" id="KW-0472">Membrane</keyword>
<keyword evidence="1" id="KW-0813">Transport</keyword>
<keyword evidence="3" id="KW-0547">Nucleotide-binding</keyword>
<evidence type="ECO:0000313" key="6">
    <source>
        <dbReference type="EMBL" id="MCG2577215.1"/>
    </source>
</evidence>
<gene>
    <name evidence="6" type="ORF">LZ012_09445</name>
</gene>
<protein>
    <submittedName>
        <fullName evidence="6">ABC transporter ATP-binding protein</fullName>
    </submittedName>
</protein>
<evidence type="ECO:0000256" key="2">
    <source>
        <dbReference type="ARBA" id="ARBA00022475"/>
    </source>
</evidence>
<dbReference type="Pfam" id="PF00005">
    <property type="entry name" value="ABC_tran"/>
    <property type="match status" value="1"/>
</dbReference>
<reference evidence="6" key="1">
    <citation type="submission" date="2022-01" db="EMBL/GenBank/DDBJ databases">
        <authorList>
            <person name="Jo J.-H."/>
            <person name="Im W.-T."/>
        </authorList>
    </citation>
    <scope>NUCLEOTIDE SEQUENCE</scope>
    <source>
        <strain evidence="6">XY25</strain>
    </source>
</reference>
<dbReference type="PANTHER" id="PTHR45772:SF3">
    <property type="entry name" value="ABC TRANSPORTER ATP-BINDING PROTEIN"/>
    <property type="match status" value="1"/>
</dbReference>
<dbReference type="InterPro" id="IPR003439">
    <property type="entry name" value="ABC_transporter-like_ATP-bd"/>
</dbReference>
<dbReference type="Gene3D" id="3.40.50.300">
    <property type="entry name" value="P-loop containing nucleotide triphosphate hydrolases"/>
    <property type="match status" value="1"/>
</dbReference>
<dbReference type="PROSITE" id="PS50893">
    <property type="entry name" value="ABC_TRANSPORTER_2"/>
    <property type="match status" value="1"/>
</dbReference>
<evidence type="ECO:0000259" key="5">
    <source>
        <dbReference type="PROSITE" id="PS50893"/>
    </source>
</evidence>
<dbReference type="GO" id="GO:0005524">
    <property type="term" value="F:ATP binding"/>
    <property type="evidence" value="ECO:0007669"/>
    <property type="project" value="UniProtKB-KW"/>
</dbReference>
<evidence type="ECO:0000256" key="4">
    <source>
        <dbReference type="ARBA" id="ARBA00022840"/>
    </source>
</evidence>
<dbReference type="InterPro" id="IPR003593">
    <property type="entry name" value="AAA+_ATPase"/>
</dbReference>
<keyword evidence="4 6" id="KW-0067">ATP-binding</keyword>
<dbReference type="Proteomes" id="UP001165384">
    <property type="component" value="Unassembled WGS sequence"/>
</dbReference>
<dbReference type="SMART" id="SM00382">
    <property type="entry name" value="AAA"/>
    <property type="match status" value="1"/>
</dbReference>
<dbReference type="InterPro" id="IPR051120">
    <property type="entry name" value="ABC_AA/LPS_Transport"/>
</dbReference>
<dbReference type="EMBL" id="JAKLTN010000002">
    <property type="protein sequence ID" value="MCG2577215.1"/>
    <property type="molecule type" value="Genomic_DNA"/>
</dbReference>
<dbReference type="CDD" id="cd03219">
    <property type="entry name" value="ABC_Mj1267_LivG_branched"/>
    <property type="match status" value="1"/>
</dbReference>
<dbReference type="InterPro" id="IPR027417">
    <property type="entry name" value="P-loop_NTPase"/>
</dbReference>
<proteinExistence type="predicted"/>
<feature type="domain" description="ABC transporter" evidence="5">
    <location>
        <begin position="22"/>
        <end position="263"/>
    </location>
</feature>
<organism evidence="6 7">
    <name type="scientific">Dechloromonas hankyongensis</name>
    <dbReference type="NCBI Taxonomy" id="2908002"/>
    <lineage>
        <taxon>Bacteria</taxon>
        <taxon>Pseudomonadati</taxon>
        <taxon>Pseudomonadota</taxon>
        <taxon>Betaproteobacteria</taxon>
        <taxon>Rhodocyclales</taxon>
        <taxon>Azonexaceae</taxon>
        <taxon>Dechloromonas</taxon>
    </lineage>
</organism>